<protein>
    <submittedName>
        <fullName evidence="3">Uncharacterized protein</fullName>
    </submittedName>
</protein>
<evidence type="ECO:0000313" key="3">
    <source>
        <dbReference type="EMBL" id="SFQ01557.1"/>
    </source>
</evidence>
<dbReference type="InterPro" id="IPR012902">
    <property type="entry name" value="N_methyl_site"/>
</dbReference>
<dbReference type="PROSITE" id="PS00409">
    <property type="entry name" value="PROKAR_NTER_METHYL"/>
    <property type="match status" value="1"/>
</dbReference>
<dbReference type="AlphaFoldDB" id="A0A1I5V2L5"/>
<feature type="region of interest" description="Disordered" evidence="1">
    <location>
        <begin position="588"/>
        <end position="610"/>
    </location>
</feature>
<gene>
    <name evidence="3" type="ORF">SAMN04488047_12626</name>
</gene>
<proteinExistence type="predicted"/>
<accession>A0A1I5V2L5</accession>
<reference evidence="3 4" key="1">
    <citation type="submission" date="2016-10" db="EMBL/GenBank/DDBJ databases">
        <authorList>
            <person name="de Groot N.N."/>
        </authorList>
    </citation>
    <scope>NUCLEOTIDE SEQUENCE [LARGE SCALE GENOMIC DNA]</scope>
    <source>
        <strain evidence="3 4">DSM 19547</strain>
    </source>
</reference>
<evidence type="ECO:0000256" key="1">
    <source>
        <dbReference type="SAM" id="MobiDB-lite"/>
    </source>
</evidence>
<dbReference type="Proteomes" id="UP000199356">
    <property type="component" value="Unassembled WGS sequence"/>
</dbReference>
<dbReference type="STRING" id="441119.SAMN04488047_12626"/>
<keyword evidence="2" id="KW-0472">Membrane</keyword>
<feature type="transmembrane region" description="Helical" evidence="2">
    <location>
        <begin position="21"/>
        <end position="45"/>
    </location>
</feature>
<evidence type="ECO:0000256" key="2">
    <source>
        <dbReference type="SAM" id="Phobius"/>
    </source>
</evidence>
<keyword evidence="2" id="KW-1133">Transmembrane helix</keyword>
<keyword evidence="2" id="KW-0812">Transmembrane</keyword>
<name>A0A1I5V2L5_9RHOB</name>
<organism evidence="3 4">
    <name type="scientific">Tranquillimonas alkanivorans</name>
    <dbReference type="NCBI Taxonomy" id="441119"/>
    <lineage>
        <taxon>Bacteria</taxon>
        <taxon>Pseudomonadati</taxon>
        <taxon>Pseudomonadota</taxon>
        <taxon>Alphaproteobacteria</taxon>
        <taxon>Rhodobacterales</taxon>
        <taxon>Roseobacteraceae</taxon>
        <taxon>Tranquillimonas</taxon>
    </lineage>
</organism>
<dbReference type="RefSeq" id="WP_143096215.1">
    <property type="nucleotide sequence ID" value="NZ_FOXA01000026.1"/>
</dbReference>
<evidence type="ECO:0000313" key="4">
    <source>
        <dbReference type="Proteomes" id="UP000199356"/>
    </source>
</evidence>
<dbReference type="EMBL" id="FOXA01000026">
    <property type="protein sequence ID" value="SFQ01557.1"/>
    <property type="molecule type" value="Genomic_DNA"/>
</dbReference>
<dbReference type="OrthoDB" id="7220054at2"/>
<keyword evidence="4" id="KW-1185">Reference proteome</keyword>
<sequence length="610" mass="64668">MQFPIRQIAPRSAQEAKKVRGISLLETTLALALAAVIMAGTQVSITEYSERQVSRASGMALLTVSQAASQFVDQHFDAMLANSSANCDSPGNCSYTIQDPSRSDFLSFAGETIANPLGYLPSDDALGMSYEVVTRRVQYTRTTGAGATPVDSLHVLVLTKKGIDSPVDADPSMRIAAAGAVGRQGGYVTTGDVLCSDNAGTILPEGTICGNFGGWTIAPGLYSRISNIQDYATAAFFVRGDSSVYGDQLFRLDYGDPELNTMRTDLVLSPGDADIQINNNDLTGARRIVGTGDSNAADDTDELVIQQNSGRLRLSADEEVVIQGQKARVETQEGLEIAEGTGPLAGKSRLSSDTGDLDFDAGTGVYGFRSAGDILADIQVANDGTMSFRNANNKLRLQGTNAMPAEIDTDADFLRLDAGNSVVVGAEGNYRVGGAGGPVYNTGDGTLRVGRIVAQDIEVAEAGGSLGGIMPRWRFMGAYAFESAYDVGSGTAQAVVPYPDCKATRFDGADDGRLKPRILIQAASIFTQQKSGDMAIEMYADEQPGGWRVYAIDVSSEDAMDQYDPEKSFQVRGIAQTYCYFDVEAGGQVEGPENPDPNAGAIFTPRVSNR</sequence>